<dbReference type="EMBL" id="CYSR01000007">
    <property type="protein sequence ID" value="CUH98435.1"/>
    <property type="molecule type" value="Genomic_DNA"/>
</dbReference>
<reference evidence="1 2" key="1">
    <citation type="submission" date="2015-09" db="EMBL/GenBank/DDBJ databases">
        <authorList>
            <consortium name="Swine Surveillance"/>
        </authorList>
    </citation>
    <scope>NUCLEOTIDE SEQUENCE [LARGE SCALE GENOMIC DNA]</scope>
    <source>
        <strain evidence="1 2">CECT 8399</strain>
    </source>
</reference>
<sequence length="411" mass="44562">MAKTTTVKHKFYVVDLVRSKPKLQYIEIPKYRVDVELEVTTTGTLKKPDPAPSTKLKRLEEAGMAELERYEKVITEEAVKLDAKVGKLMETPGAAAQKEAEKMIQATNASIKNAMDSAEGAAQKAIEARLKKEAQGDKLLKEARVKTTLKVGLGTIKIAGSVAKLVATSGADVTSYKTIVTEVVKLGLEINQQLKNEAKLRKDLYTGIQAYITLRGTVLMQAAERQGITDTSGISVKKPIEAIKKLTAKALAMGEEVTKGKDAKSIAKNLLDATVKGISAKVNDAEKARKAYREHTTKTRGKTDSLGVSADKLMKKVRASKTLKEGVKLGAECMTLKRAASELAAKLKEREAYLEEMQALMEGNGMKIDDQTTIQKLKELDKKSIASEAATLMGAIKTVKTLVDNVSKAVA</sequence>
<protein>
    <submittedName>
        <fullName evidence="1">Uncharacterized protein</fullName>
    </submittedName>
</protein>
<gene>
    <name evidence="1" type="ORF">PHA8399_00549</name>
</gene>
<evidence type="ECO:0000313" key="2">
    <source>
        <dbReference type="Proteomes" id="UP000051326"/>
    </source>
</evidence>
<dbReference type="AlphaFoldDB" id="A0A0P1H680"/>
<name>A0A0P1H680_9RHOB</name>
<dbReference type="RefSeq" id="WP_058284673.1">
    <property type="nucleotide sequence ID" value="NZ_CP081060.1"/>
</dbReference>
<accession>A0A0P1H680</accession>
<dbReference type="Proteomes" id="UP000051326">
    <property type="component" value="Unassembled WGS sequence"/>
</dbReference>
<proteinExistence type="predicted"/>
<dbReference type="STRING" id="1396826.PHA8399_00549"/>
<organism evidence="1 2">
    <name type="scientific">Leisingera aquaemixtae</name>
    <dbReference type="NCBI Taxonomy" id="1396826"/>
    <lineage>
        <taxon>Bacteria</taxon>
        <taxon>Pseudomonadati</taxon>
        <taxon>Pseudomonadota</taxon>
        <taxon>Alphaproteobacteria</taxon>
        <taxon>Rhodobacterales</taxon>
        <taxon>Roseobacteraceae</taxon>
        <taxon>Leisingera</taxon>
    </lineage>
</organism>
<evidence type="ECO:0000313" key="1">
    <source>
        <dbReference type="EMBL" id="CUH98435.1"/>
    </source>
</evidence>